<dbReference type="InterPro" id="IPR005950">
    <property type="entry name" value="ModA"/>
</dbReference>
<organism evidence="6 7">
    <name type="scientific">Allonocardiopsis opalescens</name>
    <dbReference type="NCBI Taxonomy" id="1144618"/>
    <lineage>
        <taxon>Bacteria</taxon>
        <taxon>Bacillati</taxon>
        <taxon>Actinomycetota</taxon>
        <taxon>Actinomycetes</taxon>
        <taxon>Streptosporangiales</taxon>
        <taxon>Allonocardiopsis</taxon>
    </lineage>
</organism>
<dbReference type="NCBIfam" id="TIGR01256">
    <property type="entry name" value="modA"/>
    <property type="match status" value="1"/>
</dbReference>
<dbReference type="InterPro" id="IPR050682">
    <property type="entry name" value="ModA/WtpA"/>
</dbReference>
<feature type="signal peptide" evidence="5">
    <location>
        <begin position="1"/>
        <end position="28"/>
    </location>
</feature>
<comment type="caution">
    <text evidence="6">The sequence shown here is derived from an EMBL/GenBank/DDBJ whole genome shotgun (WGS) entry which is preliminary data.</text>
</comment>
<reference evidence="6 7" key="1">
    <citation type="submission" date="2018-03" db="EMBL/GenBank/DDBJ databases">
        <title>Genomic Encyclopedia of Archaeal and Bacterial Type Strains, Phase II (KMG-II): from individual species to whole genera.</title>
        <authorList>
            <person name="Goeker M."/>
        </authorList>
    </citation>
    <scope>NUCLEOTIDE SEQUENCE [LARGE SCALE GENOMIC DNA]</scope>
    <source>
        <strain evidence="6 7">DSM 45601</strain>
    </source>
</reference>
<dbReference type="OrthoDB" id="9785015at2"/>
<keyword evidence="7" id="KW-1185">Reference proteome</keyword>
<feature type="chain" id="PRO_5039363275" evidence="5">
    <location>
        <begin position="29"/>
        <end position="267"/>
    </location>
</feature>
<feature type="binding site" evidence="4">
    <location>
        <position position="82"/>
    </location>
    <ligand>
        <name>molybdate</name>
        <dbReference type="ChEBI" id="CHEBI:36264"/>
    </ligand>
</feature>
<evidence type="ECO:0000256" key="4">
    <source>
        <dbReference type="PIRSR" id="PIRSR004846-1"/>
    </source>
</evidence>
<name>A0A2T0QCK3_9ACTN</name>
<evidence type="ECO:0000256" key="5">
    <source>
        <dbReference type="SAM" id="SignalP"/>
    </source>
</evidence>
<dbReference type="RefSeq" id="WP_106237681.1">
    <property type="nucleotide sequence ID" value="NZ_PVZC01000001.1"/>
</dbReference>
<evidence type="ECO:0000313" key="7">
    <source>
        <dbReference type="Proteomes" id="UP000237846"/>
    </source>
</evidence>
<accession>A0A2T0QCK3</accession>
<dbReference type="PIRSF" id="PIRSF004846">
    <property type="entry name" value="ModA"/>
    <property type="match status" value="1"/>
</dbReference>
<dbReference type="PANTHER" id="PTHR30632">
    <property type="entry name" value="MOLYBDATE-BINDING PERIPLASMIC PROTEIN"/>
    <property type="match status" value="1"/>
</dbReference>
<evidence type="ECO:0000313" key="6">
    <source>
        <dbReference type="EMBL" id="PRY01635.1"/>
    </source>
</evidence>
<sequence>MGTAEAGRRTLAVAAGLLAAALLGAACAPVQEGAGGSAATGEDTAAVTVFAAASLTDVFERLGTRFEERHPGTEVRFNFAGSSELVQQLTEGAPADVFAAASTATMDQAVEAGAVADEPEVFARNTLEIAVPAGNPGGVGSLADLADPALQVVLCAEQVPCGAATRTVLAETGVEITPVDWADDVRAALTRVRLDEADAAIVYRTDVLSAEGEVEGVPFEEASTAVNDYPIAALTEAPEPDLAAAFIELVRSETGTEALAGAGFQVP</sequence>
<dbReference type="GO" id="GO:0015689">
    <property type="term" value="P:molybdate ion transport"/>
    <property type="evidence" value="ECO:0007669"/>
    <property type="project" value="InterPro"/>
</dbReference>
<dbReference type="Gene3D" id="3.40.190.10">
    <property type="entry name" value="Periplasmic binding protein-like II"/>
    <property type="match status" value="2"/>
</dbReference>
<dbReference type="EMBL" id="PVZC01000001">
    <property type="protein sequence ID" value="PRY01635.1"/>
    <property type="molecule type" value="Genomic_DNA"/>
</dbReference>
<evidence type="ECO:0000256" key="2">
    <source>
        <dbReference type="ARBA" id="ARBA00022723"/>
    </source>
</evidence>
<dbReference type="AlphaFoldDB" id="A0A2T0QCK3"/>
<dbReference type="Proteomes" id="UP000237846">
    <property type="component" value="Unassembled WGS sequence"/>
</dbReference>
<keyword evidence="4" id="KW-0500">Molybdenum</keyword>
<keyword evidence="3 5" id="KW-0732">Signal</keyword>
<gene>
    <name evidence="6" type="ORF">CLV72_101218</name>
</gene>
<feature type="binding site" evidence="4">
    <location>
        <position position="54"/>
    </location>
    <ligand>
        <name>molybdate</name>
        <dbReference type="ChEBI" id="CHEBI:36264"/>
    </ligand>
</feature>
<dbReference type="GO" id="GO:0046872">
    <property type="term" value="F:metal ion binding"/>
    <property type="evidence" value="ECO:0007669"/>
    <property type="project" value="UniProtKB-KW"/>
</dbReference>
<proteinExistence type="inferred from homology"/>
<dbReference type="SUPFAM" id="SSF53850">
    <property type="entry name" value="Periplasmic binding protein-like II"/>
    <property type="match status" value="1"/>
</dbReference>
<feature type="binding site" evidence="4">
    <location>
        <position position="185"/>
    </location>
    <ligand>
        <name>molybdate</name>
        <dbReference type="ChEBI" id="CHEBI:36264"/>
    </ligand>
</feature>
<dbReference type="PANTHER" id="PTHR30632:SF0">
    <property type="entry name" value="SULFATE-BINDING PROTEIN"/>
    <property type="match status" value="1"/>
</dbReference>
<keyword evidence="2 4" id="KW-0479">Metal-binding</keyword>
<dbReference type="Pfam" id="PF13531">
    <property type="entry name" value="SBP_bac_11"/>
    <property type="match status" value="1"/>
</dbReference>
<evidence type="ECO:0000256" key="3">
    <source>
        <dbReference type="ARBA" id="ARBA00022729"/>
    </source>
</evidence>
<protein>
    <submittedName>
        <fullName evidence="6">Molybdate transport system substrate-binding protein</fullName>
    </submittedName>
</protein>
<comment type="similarity">
    <text evidence="1">Belongs to the bacterial solute-binding protein ModA family.</text>
</comment>
<feature type="binding site" evidence="4">
    <location>
        <position position="203"/>
    </location>
    <ligand>
        <name>molybdate</name>
        <dbReference type="ChEBI" id="CHEBI:36264"/>
    </ligand>
</feature>
<dbReference type="GO" id="GO:0030973">
    <property type="term" value="F:molybdate ion binding"/>
    <property type="evidence" value="ECO:0007669"/>
    <property type="project" value="TreeGrafter"/>
</dbReference>
<evidence type="ECO:0000256" key="1">
    <source>
        <dbReference type="ARBA" id="ARBA00009175"/>
    </source>
</evidence>